<feature type="region of interest" description="Disordered" evidence="3">
    <location>
        <begin position="1134"/>
        <end position="1154"/>
    </location>
</feature>
<dbReference type="SUPFAM" id="SSF47384">
    <property type="entry name" value="Homodimeric domain of signal transducing histidine kinase"/>
    <property type="match status" value="1"/>
</dbReference>
<protein>
    <submittedName>
        <fullName evidence="6">Related to nik-1 protein (Os-1p protein)</fullName>
    </submittedName>
</protein>
<evidence type="ECO:0000256" key="3">
    <source>
        <dbReference type="SAM" id="MobiDB-lite"/>
    </source>
</evidence>
<dbReference type="Gene3D" id="1.10.287.130">
    <property type="match status" value="1"/>
</dbReference>
<dbReference type="Pfam" id="PF00512">
    <property type="entry name" value="HisKA"/>
    <property type="match status" value="1"/>
</dbReference>
<dbReference type="CDD" id="cd00082">
    <property type="entry name" value="HisKA"/>
    <property type="match status" value="1"/>
</dbReference>
<dbReference type="OrthoDB" id="303614at2759"/>
<feature type="region of interest" description="Disordered" evidence="3">
    <location>
        <begin position="36"/>
        <end position="70"/>
    </location>
</feature>
<dbReference type="FunFam" id="1.10.287.130:FF:000023">
    <property type="entry name" value="Sensor histidine kinase/response regulator, putative"/>
    <property type="match status" value="1"/>
</dbReference>
<evidence type="ECO:0000256" key="1">
    <source>
        <dbReference type="ARBA" id="ARBA00022553"/>
    </source>
</evidence>
<feature type="compositionally biased region" description="Polar residues" evidence="3">
    <location>
        <begin position="471"/>
        <end position="491"/>
    </location>
</feature>
<dbReference type="Gene3D" id="3.30.450.40">
    <property type="match status" value="1"/>
</dbReference>
<dbReference type="FunFam" id="3.30.450.40:FF:000083">
    <property type="entry name" value="Sensor histidine kinase/response regulator, putative (AFU_orthologue AFUA_4G00660)"/>
    <property type="match status" value="1"/>
</dbReference>
<dbReference type="Gene3D" id="3.30.565.10">
    <property type="entry name" value="Histidine kinase-like ATPase, C-terminal domain"/>
    <property type="match status" value="1"/>
</dbReference>
<dbReference type="EMBL" id="FJOG01000034">
    <property type="protein sequence ID" value="CZR65967.1"/>
    <property type="molecule type" value="Genomic_DNA"/>
</dbReference>
<gene>
    <name evidence="6" type="ORF">PAC_15867</name>
</gene>
<dbReference type="InterPro" id="IPR029016">
    <property type="entry name" value="GAF-like_dom_sf"/>
</dbReference>
<keyword evidence="7" id="KW-1185">Reference proteome</keyword>
<dbReference type="SUPFAM" id="SSF55781">
    <property type="entry name" value="GAF domain-like"/>
    <property type="match status" value="1"/>
</dbReference>
<dbReference type="Gene3D" id="3.40.50.2300">
    <property type="match status" value="1"/>
</dbReference>
<dbReference type="InterPro" id="IPR050956">
    <property type="entry name" value="2C_system_His_kinase"/>
</dbReference>
<dbReference type="InterPro" id="IPR003661">
    <property type="entry name" value="HisK_dim/P_dom"/>
</dbReference>
<dbReference type="Pfam" id="PF02518">
    <property type="entry name" value="HATPase_c"/>
    <property type="match status" value="1"/>
</dbReference>
<dbReference type="PANTHER" id="PTHR43719">
    <property type="entry name" value="TWO-COMPONENT HISTIDINE KINASE"/>
    <property type="match status" value="1"/>
</dbReference>
<dbReference type="PROSITE" id="PS50110">
    <property type="entry name" value="RESPONSE_REGULATORY"/>
    <property type="match status" value="1"/>
</dbReference>
<dbReference type="SUPFAM" id="SSF52172">
    <property type="entry name" value="CheY-like"/>
    <property type="match status" value="1"/>
</dbReference>
<dbReference type="SMART" id="SM00388">
    <property type="entry name" value="HisKA"/>
    <property type="match status" value="1"/>
</dbReference>
<dbReference type="GO" id="GO:0000155">
    <property type="term" value="F:phosphorelay sensor kinase activity"/>
    <property type="evidence" value="ECO:0007669"/>
    <property type="project" value="InterPro"/>
</dbReference>
<dbReference type="Pfam" id="PF00072">
    <property type="entry name" value="Response_reg"/>
    <property type="match status" value="1"/>
</dbReference>
<feature type="compositionally biased region" description="Basic residues" evidence="3">
    <location>
        <begin position="572"/>
        <end position="581"/>
    </location>
</feature>
<dbReference type="PRINTS" id="PR00344">
    <property type="entry name" value="BCTRLSENSOR"/>
</dbReference>
<evidence type="ECO:0000313" key="7">
    <source>
        <dbReference type="Proteomes" id="UP000184330"/>
    </source>
</evidence>
<feature type="compositionally biased region" description="Basic and acidic residues" evidence="3">
    <location>
        <begin position="558"/>
        <end position="571"/>
    </location>
</feature>
<feature type="region of interest" description="Disordered" evidence="3">
    <location>
        <begin position="353"/>
        <end position="383"/>
    </location>
</feature>
<organism evidence="6 7">
    <name type="scientific">Phialocephala subalpina</name>
    <dbReference type="NCBI Taxonomy" id="576137"/>
    <lineage>
        <taxon>Eukaryota</taxon>
        <taxon>Fungi</taxon>
        <taxon>Dikarya</taxon>
        <taxon>Ascomycota</taxon>
        <taxon>Pezizomycotina</taxon>
        <taxon>Leotiomycetes</taxon>
        <taxon>Helotiales</taxon>
        <taxon>Mollisiaceae</taxon>
        <taxon>Phialocephala</taxon>
        <taxon>Phialocephala fortinii species complex</taxon>
    </lineage>
</organism>
<evidence type="ECO:0000259" key="4">
    <source>
        <dbReference type="PROSITE" id="PS50109"/>
    </source>
</evidence>
<dbReference type="Proteomes" id="UP000184330">
    <property type="component" value="Unassembled WGS sequence"/>
</dbReference>
<feature type="compositionally biased region" description="Polar residues" evidence="3">
    <location>
        <begin position="354"/>
        <end position="372"/>
    </location>
</feature>
<dbReference type="InterPro" id="IPR001789">
    <property type="entry name" value="Sig_transdc_resp-reg_receiver"/>
</dbReference>
<dbReference type="InterPro" id="IPR005467">
    <property type="entry name" value="His_kinase_dom"/>
</dbReference>
<dbReference type="STRING" id="576137.A0A1L7XLZ6"/>
<dbReference type="PROSITE" id="PS50109">
    <property type="entry name" value="HIS_KIN"/>
    <property type="match status" value="1"/>
</dbReference>
<dbReference type="SUPFAM" id="SSF55874">
    <property type="entry name" value="ATPase domain of HSP90 chaperone/DNA topoisomerase II/histidine kinase"/>
    <property type="match status" value="1"/>
</dbReference>
<dbReference type="SMART" id="SM00387">
    <property type="entry name" value="HATPase_c"/>
    <property type="match status" value="1"/>
</dbReference>
<evidence type="ECO:0000256" key="2">
    <source>
        <dbReference type="PROSITE-ProRule" id="PRU00169"/>
    </source>
</evidence>
<feature type="domain" description="Histidine kinase" evidence="4">
    <location>
        <begin position="667"/>
        <end position="966"/>
    </location>
</feature>
<evidence type="ECO:0000313" key="6">
    <source>
        <dbReference type="EMBL" id="CZR65967.1"/>
    </source>
</evidence>
<proteinExistence type="predicted"/>
<dbReference type="PANTHER" id="PTHR43719:SF72">
    <property type="entry name" value="HISTIDINE KINASE_RESPONSE REGULATOR, PUTATIVE (AFU_ORTHOLOGUE AFUA_8G06140)-RELATED"/>
    <property type="match status" value="1"/>
</dbReference>
<feature type="region of interest" description="Disordered" evidence="3">
    <location>
        <begin position="287"/>
        <end position="324"/>
    </location>
</feature>
<dbReference type="InterPro" id="IPR003594">
    <property type="entry name" value="HATPase_dom"/>
</dbReference>
<dbReference type="CDD" id="cd17546">
    <property type="entry name" value="REC_hyHK_CKI1_RcsC-like"/>
    <property type="match status" value="1"/>
</dbReference>
<evidence type="ECO:0000259" key="5">
    <source>
        <dbReference type="PROSITE" id="PS50110"/>
    </source>
</evidence>
<accession>A0A1L7XLZ6</accession>
<feature type="modified residue" description="4-aspartylphosphate" evidence="2">
    <location>
        <position position="1316"/>
    </location>
</feature>
<dbReference type="InterPro" id="IPR011006">
    <property type="entry name" value="CheY-like_superfamily"/>
</dbReference>
<dbReference type="InterPro" id="IPR036097">
    <property type="entry name" value="HisK_dim/P_sf"/>
</dbReference>
<feature type="domain" description="Response regulatory" evidence="5">
    <location>
        <begin position="1264"/>
        <end position="1421"/>
    </location>
</feature>
<name>A0A1L7XLZ6_9HELO</name>
<reference evidence="6 7" key="1">
    <citation type="submission" date="2016-03" db="EMBL/GenBank/DDBJ databases">
        <authorList>
            <person name="Ploux O."/>
        </authorList>
    </citation>
    <scope>NUCLEOTIDE SEQUENCE [LARGE SCALE GENOMIC DNA]</scope>
    <source>
        <strain evidence="6 7">UAMH 11012</strain>
    </source>
</reference>
<feature type="region of interest" description="Disordered" evidence="3">
    <location>
        <begin position="548"/>
        <end position="581"/>
    </location>
</feature>
<dbReference type="InterPro" id="IPR004358">
    <property type="entry name" value="Sig_transdc_His_kin-like_C"/>
</dbReference>
<dbReference type="InterPro" id="IPR036890">
    <property type="entry name" value="HATPase_C_sf"/>
</dbReference>
<feature type="compositionally biased region" description="Polar residues" evidence="3">
    <location>
        <begin position="291"/>
        <end position="308"/>
    </location>
</feature>
<dbReference type="SMART" id="SM00448">
    <property type="entry name" value="REC"/>
    <property type="match status" value="1"/>
</dbReference>
<keyword evidence="1 2" id="KW-0597">Phosphoprotein</keyword>
<feature type="region of interest" description="Disordered" evidence="3">
    <location>
        <begin position="422"/>
        <end position="492"/>
    </location>
</feature>
<sequence length="1431" mass="156087">MAPVASTMALSHVEGVSDSARARELYKYYQPNAPINQDTCFPAPPQSTSPSDEIEQPSDVNIRSSVTSSKISSPDTALTAFCQLTTWRTGAQRAMISVIDAETQYFIAESTRTVDLVDNTKHAPGDDIWMGCGSVTKAGRLCERTIAVAPQKAGSYPCFVVNDLSQDERFNTLPFVTGPPYLKFYAGVPLITKRGIPIGSLFVVDDRIGHGISDEKIHFMGTMATTIMRHMEMVREVEEHRRGMKMSRALASFVEGRSELAEAEANAEDTEGTKVAGQFEPESGIIRTKSRGSTRGSVKGSTRGSYTSAIGPMPSSDRKEKEYSAALSKTEQAIMTAHAHDLTESPVARPDLEATSQPASFGGTSISVSSPHGTYDQGLTPGADELSEASSMKLLFSRSANLIREAFEVDGGAVFYDAQTGFSSNINHPRPGDPTLPEDSLTESAADSHTSGDEIYSPMEPNSDGEPRPHASQNRRSSSPTLTDGTFSRTTGDGHKLVEILGFSTPEAASIHGESLPGPQSFSPFSEKALHILLRRYPRGKLWTFDSDGTISSSSEEEGLKPLSHDPEKRSKDIHKRRARSKKAKTDALFLSKQFPGARQILFVPLWDASRARWLSGCFAWSTEPTRILSRQNELAFLTAFGNSVMAEWARIDTEIADQKKSDFIGSISHELRSPLHGILASAEFLAETSSGWSKGLVETIDSCGRTLLDTINHILDYSKINHFEKNWRRSKRSERRPRHGSAASVGGLALRQSDLPMLSLYQNIDISVLCEEVVESVFAGHVFQNVTAQSFDMVPGTRGKMSDASRSSSDDMLNTRQVHHSGVAVILDIDAQSYHFNTQPGALRRLVMNLLGNALKYTSHGYVCIKLEASEMEDYHNSPMGSTASENVSRSLVTLTVTDTGKGISAEFLRSKLFTPFAQENSLSSGTGLGLSIVRKIVSLLEGDITIDSEVGRGTLVRVTLPLLRDMPGTAGSAGSVSTNRSLIAHTRDTDQSITELRTRIIGQNVSLHGFDLDTPDPVHRDMARLLKASVATFLRKWYGMTVVPLGERSNIIICNEASPADLQSIVLQIPRRKGNPSIVVLCAHDTRFNHTPHLEDAWCNISYVAKPVGPLKLAKAITSCLDGVPPSTTPGIDSVLSHSHGHSPKSSDLSATFDSLSMTPRGGEFLDNTRMASDSLNARKALESPTPNTLVEKTQEFPFPSPFPPVNDVPELPHGKSMPSTKDSLKPFSGTNNPTASKTLTKMEKATQNHNAHPPTKIESPTLLLVDDNHINLKLLSTYLNRRNFAIVHQAQNGLEAVKMFDGRREGYDIIFMDITMPILDGFGATNQIRSIEESRRKRYNEALLQEGPAPLNLEAAGLLPNGKEGKGVEVGGKAALIIAFTGRSSMEDQAEAVRVGIDLFMTKPVAFKEVGKIIDNWMANRERGEERN</sequence>